<reference evidence="3 4" key="1">
    <citation type="submission" date="2015-09" db="EMBL/GenBank/DDBJ databases">
        <title>Trachymyrmex zeteki WGS genome.</title>
        <authorList>
            <person name="Nygaard S."/>
            <person name="Hu H."/>
            <person name="Boomsma J."/>
            <person name="Zhang G."/>
        </authorList>
    </citation>
    <scope>NUCLEOTIDE SEQUENCE [LARGE SCALE GENOMIC DNA]</scope>
    <source>
        <strain evidence="3">Tzet28-1</strain>
        <tissue evidence="3">Whole body</tissue>
    </source>
</reference>
<organism evidence="3 4">
    <name type="scientific">Mycetomoellerius zeteki</name>
    <dbReference type="NCBI Taxonomy" id="64791"/>
    <lineage>
        <taxon>Eukaryota</taxon>
        <taxon>Metazoa</taxon>
        <taxon>Ecdysozoa</taxon>
        <taxon>Arthropoda</taxon>
        <taxon>Hexapoda</taxon>
        <taxon>Insecta</taxon>
        <taxon>Pterygota</taxon>
        <taxon>Neoptera</taxon>
        <taxon>Endopterygota</taxon>
        <taxon>Hymenoptera</taxon>
        <taxon>Apocrita</taxon>
        <taxon>Aculeata</taxon>
        <taxon>Formicoidea</taxon>
        <taxon>Formicidae</taxon>
        <taxon>Myrmicinae</taxon>
        <taxon>Mycetomoellerius</taxon>
    </lineage>
</organism>
<evidence type="ECO:0000313" key="4">
    <source>
        <dbReference type="Proteomes" id="UP000075809"/>
    </source>
</evidence>
<dbReference type="EMBL" id="KQ983135">
    <property type="protein sequence ID" value="KYQ47176.1"/>
    <property type="molecule type" value="Genomic_DNA"/>
</dbReference>
<dbReference type="AlphaFoldDB" id="A0A151WH65"/>
<accession>A0A151WH65</accession>
<gene>
    <name evidence="3" type="ORF">ALC60_13808</name>
</gene>
<sequence length="973" mass="112905">MPGIHIRTLSQFDWFDQEKESLLTIPGAYWLCHKKNIYKFIFRYHRIMKNTIQFSYGRELLKIIRKIIKCHPTQGQQFGTQHLLVTYNCTSWTRQDKMFAIMKFQQRTNAAAFSHAFVLTIRIFSSLEHSLFDLKYPIVKEADAGTTFKHLNISLDTEEKIISNVISATDKESPREDTTCHTKEIHAKYAIENMMLGKALETKINSFQDNTMESSSLRENLDKRIENATIPAQMHFVEKHNKEFHNDVQKHKYIDYNTEECEKNIEQYSIDCIQEQSLRANETNEIEKTQKMNEEVETEVIQKHNQQTQDIQKYKISSLKSPLTGMITGSNNECSLNKFNFDEKSIQKDDICTINNKDNLNNNKKTVSGNIINSNNVSHQNFIEKQIKNSKFNLIIDQPMQKNLQTEIKNIDKDCVPKIIEENGKSVHINQEHHNETNLEFQENNRQHTKTSMNINDKQSKNHMHSKSYKTRKQKSRESEKKTIPDKVLRSSNITDLVMEGLMFTIRQDQDSVAVIEQKTKLEIDEVLENSEKVETKAGEKCLLNSSLLRLENLVTMIDSPRNKNEEHKNHHAISNSANLSSFNVFPNDTVHNVNINEIGMGMNESNVSNYDKYNTMKHLNLYQSQWQHQRVFSKISNSCSASGISIENREQLMEWQGSDDEQDKKYKNNTEIKKHEHYSWDNIPEISLSKKINVGLQKKASLINRNIKEIDKYDKSLEEHYSSSLSNYSLNSSKMSMKTVSVISEESNSIELSRRKANVPKIVSNESITIEQMPPALQKVLRHKCRARRFSSTISSGMFQQNEQKMQSVALTENTISESDILEDKCIDSNIVNITINSEKINNNEKSCAIIDKDAPKMNRNTHVKNSKGKNETQRTLRSSSSKHNSPRKLQDITEEFYYDLMHVHNKDNAIRQRCLRQKQKSLNNLDSIKSGKVRIEMLKFIQDITEGARVVVKRLNIDNKSNLLQKNSNLI</sequence>
<evidence type="ECO:0000256" key="1">
    <source>
        <dbReference type="SAM" id="Coils"/>
    </source>
</evidence>
<dbReference type="OrthoDB" id="6256716at2759"/>
<feature type="region of interest" description="Disordered" evidence="2">
    <location>
        <begin position="435"/>
        <end position="484"/>
    </location>
</feature>
<keyword evidence="1" id="KW-0175">Coiled coil</keyword>
<protein>
    <submittedName>
        <fullName evidence="3">Uncharacterized protein</fullName>
    </submittedName>
</protein>
<dbReference type="Proteomes" id="UP000075809">
    <property type="component" value="Unassembled WGS sequence"/>
</dbReference>
<keyword evidence="4" id="KW-1185">Reference proteome</keyword>
<proteinExistence type="predicted"/>
<feature type="region of interest" description="Disordered" evidence="2">
    <location>
        <begin position="854"/>
        <end position="890"/>
    </location>
</feature>
<evidence type="ECO:0000313" key="3">
    <source>
        <dbReference type="EMBL" id="KYQ47176.1"/>
    </source>
</evidence>
<dbReference type="KEGG" id="mzt:108730105"/>
<feature type="compositionally biased region" description="Basic residues" evidence="2">
    <location>
        <begin position="461"/>
        <end position="475"/>
    </location>
</feature>
<dbReference type="STRING" id="64791.A0A151WH65"/>
<name>A0A151WH65_9HYME</name>
<evidence type="ECO:0000256" key="2">
    <source>
        <dbReference type="SAM" id="MobiDB-lite"/>
    </source>
</evidence>
<feature type="compositionally biased region" description="Polar residues" evidence="2">
    <location>
        <begin position="438"/>
        <end position="457"/>
    </location>
</feature>
<feature type="coiled-coil region" evidence="1">
    <location>
        <begin position="279"/>
        <end position="306"/>
    </location>
</feature>